<keyword evidence="2" id="KW-1185">Reference proteome</keyword>
<dbReference type="Pfam" id="PF03745">
    <property type="entry name" value="DUF309"/>
    <property type="match status" value="1"/>
</dbReference>
<gene>
    <name evidence="1" type="ORF">K6T50_13115</name>
</gene>
<dbReference type="KEGG" id="hmp:K6T50_13115"/>
<accession>A0A8T8WH04</accession>
<dbReference type="SUPFAM" id="SSF140663">
    <property type="entry name" value="TTHA0068-like"/>
    <property type="match status" value="2"/>
</dbReference>
<name>A0A8T8WH04_9EURY</name>
<evidence type="ECO:0000313" key="1">
    <source>
        <dbReference type="EMBL" id="QZP39127.1"/>
    </source>
</evidence>
<protein>
    <submittedName>
        <fullName evidence="1">DUF309 domain-containing protein</fullName>
    </submittedName>
</protein>
<sequence length="226" mass="24072">MRAGLALYAAGEYHAAHDPWEAVWLDIRSAVAGAGDDAGDPDASTNTADDAATDTLASDEALFHGLIQFTAAQYHARERNWSGAVGLAESARGYLADVPDDYRGVDVAAARDALARLRADPERVERETAPHLPHEGERVAAESLSLTAVGLAAEALAEEHGLDADAVADAARFARVEEAAGRSRFAALLFDFVRAGDAGSRGIVYDRLTGLVEQERRKEEDVEGLF</sequence>
<evidence type="ECO:0000313" key="2">
    <source>
        <dbReference type="Proteomes" id="UP000826254"/>
    </source>
</evidence>
<dbReference type="AlphaFoldDB" id="A0A8T8WH04"/>
<dbReference type="InterPro" id="IPR005500">
    <property type="entry name" value="DUF309"/>
</dbReference>
<dbReference type="EMBL" id="CP081958">
    <property type="protein sequence ID" value="QZP39127.1"/>
    <property type="molecule type" value="Genomic_DNA"/>
</dbReference>
<organism evidence="1 2">
    <name type="scientific">Halobaculum magnesiiphilum</name>
    <dbReference type="NCBI Taxonomy" id="1017351"/>
    <lineage>
        <taxon>Archaea</taxon>
        <taxon>Methanobacteriati</taxon>
        <taxon>Methanobacteriota</taxon>
        <taxon>Stenosarchaea group</taxon>
        <taxon>Halobacteria</taxon>
        <taxon>Halobacteriales</taxon>
        <taxon>Haloferacaceae</taxon>
        <taxon>Halobaculum</taxon>
    </lineage>
</organism>
<reference evidence="1 2" key="1">
    <citation type="journal article" date="2021" name="Int. J. Syst. Evol. Microbiol.">
        <title>Halobaculum halophilum sp. nov. and Halobaculum salinum sp. nov., isolated from salt lake and saline soil.</title>
        <authorList>
            <person name="Cui H.L."/>
            <person name="Shi X.W."/>
            <person name="Yin X.M."/>
            <person name="Yang X.Y."/>
            <person name="Hou J."/>
            <person name="Zhu L."/>
        </authorList>
    </citation>
    <scope>NUCLEOTIDE SEQUENCE [LARGE SCALE GENOMIC DNA]</scope>
    <source>
        <strain evidence="1 2">NBRC 109044</strain>
    </source>
</reference>
<dbReference type="InterPro" id="IPR023203">
    <property type="entry name" value="TTHA0068_sf"/>
</dbReference>
<dbReference type="Gene3D" id="1.10.3450.10">
    <property type="entry name" value="TTHA0068-like"/>
    <property type="match status" value="1"/>
</dbReference>
<proteinExistence type="predicted"/>
<dbReference type="Proteomes" id="UP000826254">
    <property type="component" value="Chromosome"/>
</dbReference>